<keyword evidence="7 12" id="KW-0812">Transmembrane</keyword>
<keyword evidence="9 12" id="KW-1133">Transmembrane helix</keyword>
<sequence length="542" mass="56430">MYTDALDSLLYLTAAALAAVIASVLLAFCVLMGVVAFFHPFADGGGGGERVLWCAVKAVHDASKTAKVVIYCREGLSAAALVEDAQRRFNIRIDKPIQVVPLRRVGLIQPERYPRLTLVRQALGSVALGWEALRQVVPEVYIDTTGWAFPYPLAWRAGAAVVAYVHYPTISSDMLAAVWAGSATAVSNDADIAESPIKTAAKLLYYGALAGWYAGCGAVTRLAAVNSSWTRRHIAGLWRLARRPPVLVYPPVDTAELQTLPLDRKLKQLYLVSVNQFRPEKNHRLQLEAFAAAKRSPAAAAPTLAGAALREARLKLVGGVRGPADEARLAGLKAYAAELGIADSCEWIVNAPFSELRQLLGGAVAGLHTMTDEHFGISVVEYMAAGCVPIAHNSAGPKMDIVLPLLLDAQGAAALAAAAGLGRGGSDSLGGCGGADGLLGPAADSPLVLDAGAHVSPAGAAGAGTCQAGGGGGGAVGGGAVQVTGFLATTVDEYAEAIIKVLTMDQRERLRVAAAAQRQAGRFSTERFLQDFTAALADVLPP</sequence>
<evidence type="ECO:0000256" key="4">
    <source>
        <dbReference type="ARBA" id="ARBA00022018"/>
    </source>
</evidence>
<accession>A8JCS3</accession>
<dbReference type="OMA" id="ARLYGWV"/>
<feature type="domain" description="Glycosyl transferase family 1" evidence="13">
    <location>
        <begin position="265"/>
        <end position="401"/>
    </location>
</feature>
<gene>
    <name evidence="15" type="ORF">CHLRE_01g058521v5</name>
</gene>
<evidence type="ECO:0000313" key="16">
    <source>
        <dbReference type="Proteomes" id="UP000006906"/>
    </source>
</evidence>
<evidence type="ECO:0000256" key="12">
    <source>
        <dbReference type="RuleBase" id="RU367051"/>
    </source>
</evidence>
<evidence type="ECO:0000256" key="2">
    <source>
        <dbReference type="ARBA" id="ARBA00004922"/>
    </source>
</evidence>
<keyword evidence="5 12" id="KW-0328">Glycosyltransferase</keyword>
<dbReference type="Gene3D" id="3.40.50.2000">
    <property type="entry name" value="Glycogen Phosphorylase B"/>
    <property type="match status" value="1"/>
</dbReference>
<protein>
    <recommendedName>
        <fullName evidence="4 12">GDP-Man:Man(3)GlcNAc(2)-PP-Dol alpha-1,2-mannosyltransferase</fullName>
        <ecNumber evidence="3 12">2.4.1.131</ecNumber>
    </recommendedName>
</protein>
<dbReference type="PANTHER" id="PTHR45919">
    <property type="entry name" value="GDP-MAN:MAN(3)GLCNAC(2)-PP-DOL ALPHA-1,2-MANNOSYLTRANSFERASE"/>
    <property type="match status" value="1"/>
</dbReference>
<comment type="function">
    <text evidence="12">GDP-Man:Man(3)GlcNAc(2)-PP-Dol alpha-1,2-mannosyltransferase that operates in the biosynthetic pathway of dolichol-linked oligosaccharides, the glycan precursors employed in protein asparagine (N)-glycosylation. The assembly of dolichol-linked oligosaccharides begins on the cytosolic side of the endoplasmic reticulum membrane and finishes in its lumen. The sequential addition of sugars to dolichol pyrophosphate produces dolichol-linked oligosaccharides containing fourteen sugars, including two GlcNAcs, nine mannoses and three glucoses. Once assembled, the oligosaccharide is transferred from the lipid to nascent proteins by oligosaccharyltransferases. Catalyzes, on the cytoplasmic face of the endoplasmic reticulum, the addition of the fourth and fifth mannose residues to the dolichol-linked oligosaccharide chain, to produce Man(5)GlcNAc(2)-PP-dolichol core oligosaccharide.</text>
</comment>
<keyword evidence="16" id="KW-1185">Reference proteome</keyword>
<dbReference type="CDD" id="cd03806">
    <property type="entry name" value="GT4_ALG11-like"/>
    <property type="match status" value="1"/>
</dbReference>
<keyword evidence="6 12" id="KW-0808">Transferase</keyword>
<evidence type="ECO:0000256" key="11">
    <source>
        <dbReference type="ARBA" id="ARBA00045065"/>
    </source>
</evidence>
<evidence type="ECO:0000256" key="8">
    <source>
        <dbReference type="ARBA" id="ARBA00022824"/>
    </source>
</evidence>
<dbReference type="OrthoDB" id="2276068at2759"/>
<name>A8JCS3_CHLRE</name>
<dbReference type="HOGENOM" id="CLU_017896_2_1_1"/>
<dbReference type="SUPFAM" id="SSF53756">
    <property type="entry name" value="UDP-Glycosyltransferase/glycogen phosphorylase"/>
    <property type="match status" value="1"/>
</dbReference>
<evidence type="ECO:0000259" key="14">
    <source>
        <dbReference type="Pfam" id="PF15924"/>
    </source>
</evidence>
<comment type="pathway">
    <text evidence="2 12">Protein modification; protein glycosylation.</text>
</comment>
<evidence type="ECO:0000259" key="13">
    <source>
        <dbReference type="Pfam" id="PF00534"/>
    </source>
</evidence>
<reference evidence="15 16" key="1">
    <citation type="journal article" date="2007" name="Science">
        <title>The Chlamydomonas genome reveals the evolution of key animal and plant functions.</title>
        <authorList>
            <person name="Merchant S.S."/>
            <person name="Prochnik S.E."/>
            <person name="Vallon O."/>
            <person name="Harris E.H."/>
            <person name="Karpowicz S.J."/>
            <person name="Witman G.B."/>
            <person name="Terry A."/>
            <person name="Salamov A."/>
            <person name="Fritz-Laylin L.K."/>
            <person name="Marechal-Drouard L."/>
            <person name="Marshall W.F."/>
            <person name="Qu L.H."/>
            <person name="Nelson D.R."/>
            <person name="Sanderfoot A.A."/>
            <person name="Spalding M.H."/>
            <person name="Kapitonov V.V."/>
            <person name="Ren Q."/>
            <person name="Ferris P."/>
            <person name="Lindquist E."/>
            <person name="Shapiro H."/>
            <person name="Lucas S.M."/>
            <person name="Grimwood J."/>
            <person name="Schmutz J."/>
            <person name="Cardol P."/>
            <person name="Cerutti H."/>
            <person name="Chanfreau G."/>
            <person name="Chen C.L."/>
            <person name="Cognat V."/>
            <person name="Croft M.T."/>
            <person name="Dent R."/>
            <person name="Dutcher S."/>
            <person name="Fernandez E."/>
            <person name="Fukuzawa H."/>
            <person name="Gonzalez-Ballester D."/>
            <person name="Gonzalez-Halphen D."/>
            <person name="Hallmann A."/>
            <person name="Hanikenne M."/>
            <person name="Hippler M."/>
            <person name="Inwood W."/>
            <person name="Jabbari K."/>
            <person name="Kalanon M."/>
            <person name="Kuras R."/>
            <person name="Lefebvre P.A."/>
            <person name="Lemaire S.D."/>
            <person name="Lobanov A.V."/>
            <person name="Lohr M."/>
            <person name="Manuell A."/>
            <person name="Meier I."/>
            <person name="Mets L."/>
            <person name="Mittag M."/>
            <person name="Mittelmeier T."/>
            <person name="Moroney J.V."/>
            <person name="Moseley J."/>
            <person name="Napoli C."/>
            <person name="Nedelcu A.M."/>
            <person name="Niyogi K."/>
            <person name="Novoselov S.V."/>
            <person name="Paulsen I.T."/>
            <person name="Pazour G."/>
            <person name="Purton S."/>
            <person name="Ral J.P."/>
            <person name="Riano-Pachon D.M."/>
            <person name="Riekhof W."/>
            <person name="Rymarquis L."/>
            <person name="Schroda M."/>
            <person name="Stern D."/>
            <person name="Umen J."/>
            <person name="Willows R."/>
            <person name="Wilson N."/>
            <person name="Zimmer S.L."/>
            <person name="Allmer J."/>
            <person name="Balk J."/>
            <person name="Bisova K."/>
            <person name="Chen C.J."/>
            <person name="Elias M."/>
            <person name="Gendler K."/>
            <person name="Hauser C."/>
            <person name="Lamb M.R."/>
            <person name="Ledford H."/>
            <person name="Long J.C."/>
            <person name="Minagawa J."/>
            <person name="Page M.D."/>
            <person name="Pan J."/>
            <person name="Pootakham W."/>
            <person name="Roje S."/>
            <person name="Rose A."/>
            <person name="Stahlberg E."/>
            <person name="Terauchi A.M."/>
            <person name="Yang P."/>
            <person name="Ball S."/>
            <person name="Bowler C."/>
            <person name="Dieckmann C.L."/>
            <person name="Gladyshev V.N."/>
            <person name="Green P."/>
            <person name="Jorgensen R."/>
            <person name="Mayfield S."/>
            <person name="Mueller-Roeber B."/>
            <person name="Rajamani S."/>
            <person name="Sayre R.T."/>
            <person name="Brokstein P."/>
            <person name="Dubchak I."/>
            <person name="Goodstein D."/>
            <person name="Hornick L."/>
            <person name="Huang Y.W."/>
            <person name="Jhaveri J."/>
            <person name="Luo Y."/>
            <person name="Martinez D."/>
            <person name="Ngau W.C."/>
            <person name="Otillar B."/>
            <person name="Poliakov A."/>
            <person name="Porter A."/>
            <person name="Szajkowski L."/>
            <person name="Werner G."/>
            <person name="Zhou K."/>
            <person name="Grigoriev I.V."/>
            <person name="Rokhsar D.S."/>
            <person name="Grossman A.R."/>
        </authorList>
    </citation>
    <scope>NUCLEOTIDE SEQUENCE [LARGE SCALE GENOMIC DNA]</scope>
    <source>
        <strain evidence="16">CC-503</strain>
    </source>
</reference>
<feature type="transmembrane region" description="Helical" evidence="12">
    <location>
        <begin position="9"/>
        <end position="38"/>
    </location>
</feature>
<evidence type="ECO:0000256" key="7">
    <source>
        <dbReference type="ARBA" id="ARBA00022692"/>
    </source>
</evidence>
<evidence type="ECO:0000256" key="10">
    <source>
        <dbReference type="ARBA" id="ARBA00023136"/>
    </source>
</evidence>
<evidence type="ECO:0000256" key="5">
    <source>
        <dbReference type="ARBA" id="ARBA00022676"/>
    </source>
</evidence>
<proteinExistence type="inferred from homology"/>
<dbReference type="STRING" id="3055.A8JCS3"/>
<dbReference type="InterPro" id="IPR038013">
    <property type="entry name" value="ALG11"/>
</dbReference>
<dbReference type="AlphaFoldDB" id="A8JCS3"/>
<dbReference type="InterPro" id="IPR001296">
    <property type="entry name" value="Glyco_trans_1"/>
</dbReference>
<dbReference type="FunCoup" id="A8JCS3">
    <property type="interactions" value="1903"/>
</dbReference>
<evidence type="ECO:0000256" key="1">
    <source>
        <dbReference type="ARBA" id="ARBA00004389"/>
    </source>
</evidence>
<dbReference type="InParanoid" id="A8JCS3"/>
<organism evidence="15 16">
    <name type="scientific">Chlamydomonas reinhardtii</name>
    <name type="common">Chlamydomonas smithii</name>
    <dbReference type="NCBI Taxonomy" id="3055"/>
    <lineage>
        <taxon>Eukaryota</taxon>
        <taxon>Viridiplantae</taxon>
        <taxon>Chlorophyta</taxon>
        <taxon>core chlorophytes</taxon>
        <taxon>Chlorophyceae</taxon>
        <taxon>CS clade</taxon>
        <taxon>Chlamydomonadales</taxon>
        <taxon>Chlamydomonadaceae</taxon>
        <taxon>Chlamydomonas</taxon>
    </lineage>
</organism>
<dbReference type="EMBL" id="CM008962">
    <property type="protein sequence ID" value="PNW89061.1"/>
    <property type="molecule type" value="Genomic_DNA"/>
</dbReference>
<dbReference type="eggNOG" id="KOG1387">
    <property type="taxonomic scope" value="Eukaryota"/>
</dbReference>
<dbReference type="GO" id="GO:0004377">
    <property type="term" value="F:GDP-Man:Man(3)GlcNAc(2)-PP-Dol alpha-1,2-mannosyltransferase activity"/>
    <property type="evidence" value="ECO:0000318"/>
    <property type="project" value="GO_Central"/>
</dbReference>
<evidence type="ECO:0000313" key="15">
    <source>
        <dbReference type="EMBL" id="PNW89061.1"/>
    </source>
</evidence>
<comment type="subcellular location">
    <subcellularLocation>
        <location evidence="1">Endoplasmic reticulum membrane</location>
        <topology evidence="1">Single-pass membrane protein</topology>
    </subcellularLocation>
</comment>
<evidence type="ECO:0000256" key="6">
    <source>
        <dbReference type="ARBA" id="ARBA00022679"/>
    </source>
</evidence>
<dbReference type="RefSeq" id="XP_001700237.1">
    <property type="nucleotide sequence ID" value="XM_001700185.2"/>
</dbReference>
<keyword evidence="10 12" id="KW-0472">Membrane</keyword>
<dbReference type="Proteomes" id="UP000006906">
    <property type="component" value="Chromosome 1"/>
</dbReference>
<dbReference type="GO" id="GO:0006488">
    <property type="term" value="P:dolichol-linked oligosaccharide biosynthetic process"/>
    <property type="evidence" value="ECO:0000318"/>
    <property type="project" value="GO_Central"/>
</dbReference>
<dbReference type="KEGG" id="cre:CHLRE_01g058521v5"/>
<evidence type="ECO:0000256" key="9">
    <source>
        <dbReference type="ARBA" id="ARBA00022989"/>
    </source>
</evidence>
<feature type="domain" description="ALG11 mannosyltransferase N-terminal" evidence="14">
    <location>
        <begin position="34"/>
        <end position="238"/>
    </location>
</feature>
<dbReference type="PANTHER" id="PTHR45919:SF1">
    <property type="entry name" value="GDP-MAN:MAN(3)GLCNAC(2)-PP-DOL ALPHA-1,2-MANNOSYLTRANSFERASE"/>
    <property type="match status" value="1"/>
</dbReference>
<dbReference type="InterPro" id="IPR031814">
    <property type="entry name" value="ALG11_N"/>
</dbReference>
<dbReference type="PaxDb" id="3055-EDO98352"/>
<keyword evidence="8 12" id="KW-0256">Endoplasmic reticulum</keyword>
<dbReference type="Pfam" id="PF00534">
    <property type="entry name" value="Glycos_transf_1"/>
    <property type="match status" value="1"/>
</dbReference>
<dbReference type="UniPathway" id="UPA00378"/>
<dbReference type="EC" id="2.4.1.131" evidence="3 12"/>
<dbReference type="GeneID" id="5725788"/>
<comment type="similarity">
    <text evidence="12">Belongs to the glycosyltransferase group 1 family. Glycosyltransferase 4 subfamily.</text>
</comment>
<evidence type="ECO:0000256" key="3">
    <source>
        <dbReference type="ARBA" id="ARBA00012645"/>
    </source>
</evidence>
<comment type="catalytic activity">
    <reaction evidence="11 12">
        <text>an alpha-D-Man-(1-&gt;3)-[alpha-D-Man-(1-&gt;6)]-beta-D-Man-(1-&gt;4)-beta-D-GlcNAc-(1-&gt;4)-alpha-D-GlcNAc-diphospho-di-trans,poly-cis-dolichol + 2 GDP-alpha-D-mannose = an alpha-D-Man-(1-&gt;2)-alpha-D-Man-(1-&gt;2)-alpha-D-Man-(1-&gt;3)-[alpha-D-Man-(1-&gt;6)]-beta-D-Man-(1-&gt;4)-beta-D-GlcNAc-(1-&gt;4)-alpha-D-GlcNAc-diphospho-di-trans,poly-cis-dolichol + 2 GDP + 2 H(+)</text>
        <dbReference type="Rhea" id="RHEA:29523"/>
        <dbReference type="Rhea" id="RHEA-COMP:19515"/>
        <dbReference type="Rhea" id="RHEA-COMP:19516"/>
        <dbReference type="ChEBI" id="CHEBI:15378"/>
        <dbReference type="ChEBI" id="CHEBI:57527"/>
        <dbReference type="ChEBI" id="CHEBI:58189"/>
        <dbReference type="ChEBI" id="CHEBI:132511"/>
        <dbReference type="ChEBI" id="CHEBI:132515"/>
        <dbReference type="EC" id="2.4.1.131"/>
    </reaction>
    <physiologicalReaction direction="left-to-right" evidence="11 12">
        <dbReference type="Rhea" id="RHEA:29524"/>
    </physiologicalReaction>
</comment>
<dbReference type="Pfam" id="PF15924">
    <property type="entry name" value="ALG11_N"/>
    <property type="match status" value="1"/>
</dbReference>
<dbReference type="Gramene" id="PNW89061">
    <property type="protein sequence ID" value="PNW89061"/>
    <property type="gene ID" value="CHLRE_01g058521v5"/>
</dbReference>
<dbReference type="GO" id="GO:0005789">
    <property type="term" value="C:endoplasmic reticulum membrane"/>
    <property type="evidence" value="ECO:0000318"/>
    <property type="project" value="GO_Central"/>
</dbReference>